<dbReference type="EMBL" id="MWPV01000003">
    <property type="protein sequence ID" value="OUL57482.1"/>
    <property type="molecule type" value="Genomic_DNA"/>
</dbReference>
<gene>
    <name evidence="2" type="ORF">B1199_10420</name>
</gene>
<sequence>MCHNQQIATKKRLNRQGGSMLLTALFVAILMLGLGLAVVKIISSSANNNAVEYYGARAFLAAQSGLERGLSEMFPLGGAPGTGNCPVTTNFDLISPALANCNVVLACEQVGPVPDFNLAPSGGVSQVSVYRLTSTATCKVNDCALGQACRKDFWQTQRSLSVEAKTLN</sequence>
<keyword evidence="1" id="KW-1133">Transmembrane helix</keyword>
<dbReference type="AlphaFoldDB" id="A0A244CPF1"/>
<comment type="caution">
    <text evidence="2">The sequence shown here is derived from an EMBL/GenBank/DDBJ whole genome shotgun (WGS) entry which is preliminary data.</text>
</comment>
<evidence type="ECO:0000256" key="1">
    <source>
        <dbReference type="SAM" id="Phobius"/>
    </source>
</evidence>
<keyword evidence="3" id="KW-1185">Reference proteome</keyword>
<dbReference type="OrthoDB" id="6315693at2"/>
<organism evidence="2 3">
    <name type="scientific">Pseudoalteromonas ulvae</name>
    <dbReference type="NCBI Taxonomy" id="107327"/>
    <lineage>
        <taxon>Bacteria</taxon>
        <taxon>Pseudomonadati</taxon>
        <taxon>Pseudomonadota</taxon>
        <taxon>Gammaproteobacteria</taxon>
        <taxon>Alteromonadales</taxon>
        <taxon>Pseudoalteromonadaceae</taxon>
        <taxon>Pseudoalteromonas</taxon>
    </lineage>
</organism>
<keyword evidence="1" id="KW-0812">Transmembrane</keyword>
<protein>
    <submittedName>
        <fullName evidence="2">Agglutinin biogenesis protein MshP</fullName>
    </submittedName>
</protein>
<proteinExistence type="predicted"/>
<dbReference type="Proteomes" id="UP000194841">
    <property type="component" value="Unassembled WGS sequence"/>
</dbReference>
<evidence type="ECO:0000313" key="3">
    <source>
        <dbReference type="Proteomes" id="UP000194841"/>
    </source>
</evidence>
<reference evidence="2 3" key="1">
    <citation type="submission" date="2017-02" db="EMBL/GenBank/DDBJ databases">
        <title>Pseudoalteromonas ulvae TC14 Genome.</title>
        <authorList>
            <person name="Molmeret M."/>
        </authorList>
    </citation>
    <scope>NUCLEOTIDE SEQUENCE [LARGE SCALE GENOMIC DNA]</scope>
    <source>
        <strain evidence="2">TC14</strain>
    </source>
</reference>
<feature type="transmembrane region" description="Helical" evidence="1">
    <location>
        <begin position="21"/>
        <end position="42"/>
    </location>
</feature>
<keyword evidence="1" id="KW-0472">Membrane</keyword>
<name>A0A244CPF1_PSEDV</name>
<accession>A0A244CPF1</accession>
<evidence type="ECO:0000313" key="2">
    <source>
        <dbReference type="EMBL" id="OUL57482.1"/>
    </source>
</evidence>